<accession>A0A803JAU1</accession>
<dbReference type="PANTHER" id="PTHR28467">
    <property type="entry name" value="PAXIP1-ASSOCIATED GLUTAMATE-RICH PROTEIN 1"/>
    <property type="match status" value="1"/>
</dbReference>
<evidence type="ECO:0000256" key="1">
    <source>
        <dbReference type="SAM" id="MobiDB-lite"/>
    </source>
</evidence>
<sequence length="284" mass="32185">MHYGSSNLCITSAELYLPQEQAVPRLGAATRWQREFIATLGLGNSSLENLVTCPVTQMQEASEDGEEKVTAGMESLAVKEGGEGEEEEEEEVEEQQKVEEGEAEEQQEEHGEEEEEGEAEEGEDWCIACSDEEVEEPEGWIPPPEDIKKLYELLASEGTLPLQVDILLRRPPTPEPDPLDNESDQEAEEEEEEQETPNIPTEFDFDDEPVTPKNSLIDRRRTPGSTGRSQKREARLDKVLSDMKRHKKIEEQILKTGRDLFDMDPDSVPTPKRSSAIFPRQRKY</sequence>
<dbReference type="AlphaFoldDB" id="A0A803JAU1"/>
<feature type="region of interest" description="Disordered" evidence="1">
    <location>
        <begin position="165"/>
        <end position="240"/>
    </location>
</feature>
<proteinExistence type="predicted"/>
<feature type="region of interest" description="Disordered" evidence="1">
    <location>
        <begin position="59"/>
        <end position="144"/>
    </location>
</feature>
<organism evidence="2">
    <name type="scientific">Xenopus tropicalis</name>
    <name type="common">Western clawed frog</name>
    <name type="synonym">Silurana tropicalis</name>
    <dbReference type="NCBI Taxonomy" id="8364"/>
    <lineage>
        <taxon>Eukaryota</taxon>
        <taxon>Metazoa</taxon>
        <taxon>Chordata</taxon>
        <taxon>Craniata</taxon>
        <taxon>Vertebrata</taxon>
        <taxon>Euteleostomi</taxon>
        <taxon>Amphibia</taxon>
        <taxon>Batrachia</taxon>
        <taxon>Anura</taxon>
        <taxon>Pipoidea</taxon>
        <taxon>Pipidae</taxon>
        <taxon>Xenopodinae</taxon>
        <taxon>Xenopus</taxon>
        <taxon>Silurana</taxon>
    </lineage>
</organism>
<reference evidence="2" key="2">
    <citation type="submission" date="2021-03" db="UniProtKB">
        <authorList>
            <consortium name="Ensembl"/>
        </authorList>
    </citation>
    <scope>IDENTIFICATION</scope>
</reference>
<reference evidence="2" key="1">
    <citation type="journal article" date="2010" name="Science">
        <title>The genome of the Western clawed frog Xenopus tropicalis.</title>
        <authorList>
            <person name="Hellsten U."/>
            <person name="Harland R.M."/>
            <person name="Gilchrist M.J."/>
            <person name="Hendrix D."/>
            <person name="Jurka J."/>
            <person name="Kapitonov V."/>
            <person name="Ovcharenko I."/>
            <person name="Putnam N.H."/>
            <person name="Shu S."/>
            <person name="Taher L."/>
            <person name="Blitz I.L."/>
            <person name="Blumberg B."/>
            <person name="Dichmann D.S."/>
            <person name="Dubchak I."/>
            <person name="Amaya E."/>
            <person name="Detter J.C."/>
            <person name="Fletcher R."/>
            <person name="Gerhard D.S."/>
            <person name="Goodstein D."/>
            <person name="Graves T."/>
            <person name="Grigoriev I.V."/>
            <person name="Grimwood J."/>
            <person name="Kawashima T."/>
            <person name="Lindquist E."/>
            <person name="Lucas S.M."/>
            <person name="Mead P.E."/>
            <person name="Mitros T."/>
            <person name="Ogino H."/>
            <person name="Ohta Y."/>
            <person name="Poliakov A.V."/>
            <person name="Pollet N."/>
            <person name="Robert J."/>
            <person name="Salamov A."/>
            <person name="Sater A.K."/>
            <person name="Schmutz J."/>
            <person name="Terry A."/>
            <person name="Vize P.D."/>
            <person name="Warren W.C."/>
            <person name="Wells D."/>
            <person name="Wills A."/>
            <person name="Wilson R.K."/>
            <person name="Zimmerman L.B."/>
            <person name="Zorn A.M."/>
            <person name="Grainger R."/>
            <person name="Grammer T."/>
            <person name="Khokha M.K."/>
            <person name="Richardson P.M."/>
            <person name="Rokhsar D.S."/>
        </authorList>
    </citation>
    <scope>NUCLEOTIDE SEQUENCE [LARGE SCALE GENOMIC DNA]</scope>
    <source>
        <strain evidence="2">Nigerian</strain>
    </source>
</reference>
<protein>
    <recommendedName>
        <fullName evidence="3">PAXIP1-associated glutamate-rich protein 1</fullName>
    </recommendedName>
</protein>
<name>A0A803JAU1_XENTR</name>
<feature type="region of interest" description="Disordered" evidence="1">
    <location>
        <begin position="260"/>
        <end position="284"/>
    </location>
</feature>
<feature type="compositionally biased region" description="Acidic residues" evidence="1">
    <location>
        <begin position="177"/>
        <end position="195"/>
    </location>
</feature>
<feature type="compositionally biased region" description="Basic and acidic residues" evidence="1">
    <location>
        <begin position="230"/>
        <end position="240"/>
    </location>
</feature>
<dbReference type="GeneTree" id="ENSGT00390000016049"/>
<feature type="compositionally biased region" description="Acidic residues" evidence="1">
    <location>
        <begin position="83"/>
        <end position="93"/>
    </location>
</feature>
<dbReference type="PANTHER" id="PTHR28467:SF1">
    <property type="entry name" value="PAXIP1-ASSOCIATED GLUTAMATE-RICH PROTEIN 1"/>
    <property type="match status" value="1"/>
</dbReference>
<evidence type="ECO:0000313" key="2">
    <source>
        <dbReference type="Ensembl" id="ENSXETP00000105020"/>
    </source>
</evidence>
<dbReference type="Ensembl" id="ENSXETT00000112386">
    <property type="protein sequence ID" value="ENSXETP00000105020"/>
    <property type="gene ID" value="ENSXETG00000048388"/>
</dbReference>
<dbReference type="InterPro" id="IPR028213">
    <property type="entry name" value="PA1"/>
</dbReference>
<evidence type="ECO:0008006" key="3">
    <source>
        <dbReference type="Google" id="ProtNLM"/>
    </source>
</evidence>
<dbReference type="FunCoup" id="A0A803JAU1">
    <property type="interactions" value="924"/>
</dbReference>
<feature type="compositionally biased region" description="Acidic residues" evidence="1">
    <location>
        <begin position="101"/>
        <end position="138"/>
    </location>
</feature>
<dbReference type="Pfam" id="PF15364">
    <property type="entry name" value="PAXIP1_C"/>
    <property type="match status" value="1"/>
</dbReference>
<dbReference type="InParanoid" id="A0A803JAU1"/>